<sequence>MNRRHFLLAGTAVAAVAVTAAPAQAVEGDGTPMQFMPKKAKDAKPLDNEFDKYPKCPYCGMDRKQYHYSRHLIHYSDDLVDGTCSIHCAAISLSLNLDRVPKAIYAPDNGSGAEIKPLTNAETAFYVIGGDHKPVMSKIPKTAFASKIAAEAAKGAGEIVDFDRALMLSYMSMAEDTKMIRMRREEKRKAAAAAPAAAPAGHDGMKH</sequence>
<reference evidence="3" key="1">
    <citation type="journal article" date="2007" name="J. Bacteriol.">
        <title>Comparative genome analysis of four magnetotactic bacteria reveals a complex set of group-specific genes implicated in magnetosome biomineralization and function.</title>
        <authorList>
            <person name="Richter M."/>
            <person name="Kube M."/>
            <person name="Bazylinski D.A."/>
            <person name="Lombardot T."/>
            <person name="Gloeckner F.O."/>
            <person name="Reinhardt R."/>
            <person name="Schueler D."/>
        </authorList>
    </citation>
    <scope>NUCLEOTIDE SEQUENCE</scope>
    <source>
        <strain evidence="3">MSR-1</strain>
    </source>
</reference>
<dbReference type="Pfam" id="PF05573">
    <property type="entry name" value="NosL"/>
    <property type="match status" value="1"/>
</dbReference>
<feature type="chain" id="PRO_5002673113" description="Twin-arginine translocation pathway signal" evidence="2">
    <location>
        <begin position="26"/>
        <end position="207"/>
    </location>
</feature>
<evidence type="ECO:0000256" key="1">
    <source>
        <dbReference type="SAM" id="MobiDB-lite"/>
    </source>
</evidence>
<dbReference type="EMBL" id="CU459003">
    <property type="protein sequence ID" value="CAM74123.1"/>
    <property type="molecule type" value="Genomic_DNA"/>
</dbReference>
<accession>A4TU16</accession>
<feature type="compositionally biased region" description="Low complexity" evidence="1">
    <location>
        <begin position="191"/>
        <end position="200"/>
    </location>
</feature>
<feature type="signal peptide" evidence="2">
    <location>
        <begin position="1"/>
        <end position="25"/>
    </location>
</feature>
<dbReference type="PROSITE" id="PS51318">
    <property type="entry name" value="TAT"/>
    <property type="match status" value="1"/>
</dbReference>
<evidence type="ECO:0000256" key="2">
    <source>
        <dbReference type="SAM" id="SignalP"/>
    </source>
</evidence>
<organism evidence="3">
    <name type="scientific">Magnetospirillum gryphiswaldense</name>
    <dbReference type="NCBI Taxonomy" id="55518"/>
    <lineage>
        <taxon>Bacteria</taxon>
        <taxon>Pseudomonadati</taxon>
        <taxon>Pseudomonadota</taxon>
        <taxon>Alphaproteobacteria</taxon>
        <taxon>Rhodospirillales</taxon>
        <taxon>Rhodospirillaceae</taxon>
        <taxon>Magnetospirillum</taxon>
    </lineage>
</organism>
<dbReference type="PANTHER" id="PTHR41247:SF1">
    <property type="entry name" value="HTH-TYPE TRANSCRIPTIONAL REPRESSOR YCNK"/>
    <property type="match status" value="1"/>
</dbReference>
<evidence type="ECO:0000313" key="3">
    <source>
        <dbReference type="EMBL" id="CAM74123.1"/>
    </source>
</evidence>
<gene>
    <name evidence="3" type="ORF">MGR_2991</name>
</gene>
<protein>
    <recommendedName>
        <fullName evidence="4">Twin-arginine translocation pathway signal</fullName>
    </recommendedName>
</protein>
<dbReference type="SUPFAM" id="SSF160387">
    <property type="entry name" value="NosL/MerB-like"/>
    <property type="match status" value="1"/>
</dbReference>
<keyword evidence="2" id="KW-0732">Signal</keyword>
<dbReference type="PANTHER" id="PTHR41247">
    <property type="entry name" value="HTH-TYPE TRANSCRIPTIONAL REPRESSOR YCNK"/>
    <property type="match status" value="1"/>
</dbReference>
<proteinExistence type="predicted"/>
<evidence type="ECO:0008006" key="4">
    <source>
        <dbReference type="Google" id="ProtNLM"/>
    </source>
</evidence>
<feature type="region of interest" description="Disordered" evidence="1">
    <location>
        <begin position="186"/>
        <end position="207"/>
    </location>
</feature>
<dbReference type="InterPro" id="IPR006311">
    <property type="entry name" value="TAT_signal"/>
</dbReference>
<dbReference type="InterPro" id="IPR008719">
    <property type="entry name" value="N2O_reductase_NosL"/>
</dbReference>
<dbReference type="AlphaFoldDB" id="A4TU16"/>
<name>A4TU16_9PROT</name>